<dbReference type="AlphaFoldDB" id="A0A6H1Z8U2"/>
<proteinExistence type="predicted"/>
<dbReference type="EMBL" id="MT143971">
    <property type="protein sequence ID" value="QJA43869.1"/>
    <property type="molecule type" value="Genomic_DNA"/>
</dbReference>
<accession>A0A6H1Z8U2</accession>
<protein>
    <submittedName>
        <fullName evidence="1">Uncharacterized protein</fullName>
    </submittedName>
</protein>
<evidence type="ECO:0000313" key="1">
    <source>
        <dbReference type="EMBL" id="QJA43869.1"/>
    </source>
</evidence>
<sequence>MPPPHRLAELILILVPSEEVEHRLVLLAGKMACRVAAEQEFHPVCPPLTYGVFLPEEAVTSHKLRRITWYWYRHCSRLWLCFPPIDAEPRLDPLTYEILSANETRGFVPKTSRDKARLSVHLMLWSRQENYSLKRLAHEELNDLLRRNIPNGLLGRALL</sequence>
<evidence type="ECO:0000313" key="2">
    <source>
        <dbReference type="EMBL" id="QJH93437.1"/>
    </source>
</evidence>
<dbReference type="EMBL" id="MT144588">
    <property type="protein sequence ID" value="QJH93437.1"/>
    <property type="molecule type" value="Genomic_DNA"/>
</dbReference>
<name>A0A6H1Z8U2_9ZZZZ</name>
<gene>
    <name evidence="1" type="ORF">TM448A00064_0048</name>
    <name evidence="2" type="ORF">TM448B00061_0057</name>
</gene>
<reference evidence="1" key="1">
    <citation type="submission" date="2020-03" db="EMBL/GenBank/DDBJ databases">
        <title>The deep terrestrial virosphere.</title>
        <authorList>
            <person name="Holmfeldt K."/>
            <person name="Nilsson E."/>
            <person name="Simone D."/>
            <person name="Lopez-Fernandez M."/>
            <person name="Wu X."/>
            <person name="de Brujin I."/>
            <person name="Lundin D."/>
            <person name="Andersson A."/>
            <person name="Bertilsson S."/>
            <person name="Dopson M."/>
        </authorList>
    </citation>
    <scope>NUCLEOTIDE SEQUENCE</scope>
    <source>
        <strain evidence="1">TM448A00064</strain>
        <strain evidence="2">TM448B00061</strain>
    </source>
</reference>
<organism evidence="1">
    <name type="scientific">viral metagenome</name>
    <dbReference type="NCBI Taxonomy" id="1070528"/>
    <lineage>
        <taxon>unclassified sequences</taxon>
        <taxon>metagenomes</taxon>
        <taxon>organismal metagenomes</taxon>
    </lineage>
</organism>